<feature type="region of interest" description="Disordered" evidence="1">
    <location>
        <begin position="171"/>
        <end position="193"/>
    </location>
</feature>
<feature type="region of interest" description="Disordered" evidence="1">
    <location>
        <begin position="387"/>
        <end position="414"/>
    </location>
</feature>
<protein>
    <submittedName>
        <fullName evidence="3">Sporulation-specific protein 15</fullName>
    </submittedName>
</protein>
<evidence type="ECO:0000313" key="3">
    <source>
        <dbReference type="RefSeq" id="XP_005108778.2"/>
    </source>
</evidence>
<feature type="compositionally biased region" description="Polar residues" evidence="1">
    <location>
        <begin position="391"/>
        <end position="409"/>
    </location>
</feature>
<sequence length="883" mass="98655">MGDDFGHSQTQYGARGENGKFQRNVLELVETLIRNEQTQNEKVKKLERDVTCLKDGASKSEAIPGVEKDVDEESSRRGGVADGKDIPESESEIAIYSDGAAIEEEKAEEVGKSDISELHTQDGPVMKEEKGNRGISVLHTRSLFTVHSILRQLEARLSKAESKLDKLSESLETLRSTSSESSDDAPGQRSQQPCFCRQGHISQGPLLAHKREIYGTISAVSDSVDRLWREIGDNLKTVVTDMNNTFDQQSLRIDRLENVTEKLGDSFTDLQDGIEEKLKAYTIKFNEFENSPNVSENGARNSPGVKPGESYRTEKCCEETVQKLRNELDTRLTLTNISSLLSPVLLNNSECCQQQDEKVSKGVLDVLKDQGIEERLEELENKFRKVDKTVSDSGKSNVETFSSKDNGSAESAGDDDVINILSSLASSKDGDSDSGVNRKGTLSEIKSSILRELSEYFGNHTCSDLSKLRDTVISELSRMSNRVHALDCKGRNVFSPNKSRDQSGNVQGVTSEDEGSAEGCESVFAKLGNLEKTQRESKSKIRDVEDIVANQTLGSVVRSLVFEQLGEDVEDLKNSKGVVDDRLEYLTNQIGLIREDNSNNQNMSKAVTERLEGCEDARKELPVLSTRLERIEGQFNRIENETRGFDDEIGFMNERLLNIESHQEKDISDIDTFSNSNTEKYNKENANEAIVNRNSSKCDCEHIVEKFLARFSEEVWPSLELYVDNTMGNVSGLLAQDRERERALSRRLEAMHDNASSVLDDLKESFSGLDKKIWNLSSALDDTKKKIPPKLIVESSAALLDPNSFNRPVRINFLQRFTSSPHVFAALSGLATTALRADLFLGFHIRYVRDVTPTGFTVRVNNGKEKGYAAYQWIQVEWFAIGY</sequence>
<organism evidence="2 3">
    <name type="scientific">Aplysia californica</name>
    <name type="common">California sea hare</name>
    <dbReference type="NCBI Taxonomy" id="6500"/>
    <lineage>
        <taxon>Eukaryota</taxon>
        <taxon>Metazoa</taxon>
        <taxon>Spiralia</taxon>
        <taxon>Lophotrochozoa</taxon>
        <taxon>Mollusca</taxon>
        <taxon>Gastropoda</taxon>
        <taxon>Heterobranchia</taxon>
        <taxon>Euthyneura</taxon>
        <taxon>Tectipleura</taxon>
        <taxon>Aplysiida</taxon>
        <taxon>Aplysioidea</taxon>
        <taxon>Aplysiidae</taxon>
        <taxon>Aplysia</taxon>
    </lineage>
</organism>
<feature type="region of interest" description="Disordered" evidence="1">
    <location>
        <begin position="494"/>
        <end position="517"/>
    </location>
</feature>
<feature type="region of interest" description="Disordered" evidence="1">
    <location>
        <begin position="291"/>
        <end position="312"/>
    </location>
</feature>
<dbReference type="GeneID" id="101862976"/>
<name>A0ABM0K4U7_APLCA</name>
<accession>A0ABM0K4U7</accession>
<feature type="compositionally biased region" description="Low complexity" evidence="1">
    <location>
        <begin position="171"/>
        <end position="180"/>
    </location>
</feature>
<feature type="compositionally biased region" description="Polar residues" evidence="1">
    <location>
        <begin position="494"/>
        <end position="510"/>
    </location>
</feature>
<feature type="region of interest" description="Disordered" evidence="1">
    <location>
        <begin position="54"/>
        <end position="91"/>
    </location>
</feature>
<evidence type="ECO:0000256" key="1">
    <source>
        <dbReference type="SAM" id="MobiDB-lite"/>
    </source>
</evidence>
<dbReference type="RefSeq" id="XP_005108778.2">
    <property type="nucleotide sequence ID" value="XM_005108721.3"/>
</dbReference>
<gene>
    <name evidence="3" type="primary">LOC101862976</name>
</gene>
<proteinExistence type="predicted"/>
<feature type="compositionally biased region" description="Polar residues" evidence="1">
    <location>
        <begin position="291"/>
        <end position="300"/>
    </location>
</feature>
<feature type="region of interest" description="Disordered" evidence="1">
    <location>
        <begin position="1"/>
        <end position="20"/>
    </location>
</feature>
<reference evidence="3" key="1">
    <citation type="submission" date="2025-08" db="UniProtKB">
        <authorList>
            <consortium name="RefSeq"/>
        </authorList>
    </citation>
    <scope>IDENTIFICATION</scope>
</reference>
<dbReference type="Gene3D" id="2.60.40.2080">
    <property type="match status" value="1"/>
</dbReference>
<dbReference type="Proteomes" id="UP000694888">
    <property type="component" value="Unplaced"/>
</dbReference>
<dbReference type="InterPro" id="IPR037221">
    <property type="entry name" value="H-type_lectin_dom_sf"/>
</dbReference>
<keyword evidence="2" id="KW-1185">Reference proteome</keyword>
<evidence type="ECO:0000313" key="2">
    <source>
        <dbReference type="Proteomes" id="UP000694888"/>
    </source>
</evidence>